<proteinExistence type="predicted"/>
<gene>
    <name evidence="2" type="ORF">HNR61_002165</name>
</gene>
<evidence type="ECO:0000256" key="1">
    <source>
        <dbReference type="SAM" id="MobiDB-lite"/>
    </source>
</evidence>
<dbReference type="Proteomes" id="UP000572680">
    <property type="component" value="Unassembled WGS sequence"/>
</dbReference>
<organism evidence="2 3">
    <name type="scientific">Actinomadura namibiensis</name>
    <dbReference type="NCBI Taxonomy" id="182080"/>
    <lineage>
        <taxon>Bacteria</taxon>
        <taxon>Bacillati</taxon>
        <taxon>Actinomycetota</taxon>
        <taxon>Actinomycetes</taxon>
        <taxon>Streptosporangiales</taxon>
        <taxon>Thermomonosporaceae</taxon>
        <taxon>Actinomadura</taxon>
    </lineage>
</organism>
<name>A0A7W3LM39_ACTNM</name>
<dbReference type="EMBL" id="JACJIA010000002">
    <property type="protein sequence ID" value="MBA8950552.1"/>
    <property type="molecule type" value="Genomic_DNA"/>
</dbReference>
<reference evidence="2 3" key="1">
    <citation type="submission" date="2020-08" db="EMBL/GenBank/DDBJ databases">
        <title>Genomic Encyclopedia of Type Strains, Phase IV (KMG-IV): sequencing the most valuable type-strain genomes for metagenomic binning, comparative biology and taxonomic classification.</title>
        <authorList>
            <person name="Goeker M."/>
        </authorList>
    </citation>
    <scope>NUCLEOTIDE SEQUENCE [LARGE SCALE GENOMIC DNA]</scope>
    <source>
        <strain evidence="2 3">DSM 44197</strain>
    </source>
</reference>
<dbReference type="InterPro" id="IPR006624">
    <property type="entry name" value="Beta-propeller_rpt_TECPR"/>
</dbReference>
<feature type="compositionally biased region" description="Basic and acidic residues" evidence="1">
    <location>
        <begin position="134"/>
        <end position="148"/>
    </location>
</feature>
<dbReference type="SMART" id="SM00706">
    <property type="entry name" value="TECPR"/>
    <property type="match status" value="3"/>
</dbReference>
<dbReference type="RefSeq" id="WP_182842950.1">
    <property type="nucleotide sequence ID" value="NZ_JACJIA010000002.1"/>
</dbReference>
<evidence type="ECO:0000313" key="3">
    <source>
        <dbReference type="Proteomes" id="UP000572680"/>
    </source>
</evidence>
<feature type="region of interest" description="Disordered" evidence="1">
    <location>
        <begin position="91"/>
        <end position="149"/>
    </location>
</feature>
<evidence type="ECO:0000313" key="2">
    <source>
        <dbReference type="EMBL" id="MBA8950552.1"/>
    </source>
</evidence>
<accession>A0A7W3LM39</accession>
<dbReference type="InterPro" id="IPR011045">
    <property type="entry name" value="N2O_reductase_N"/>
</dbReference>
<keyword evidence="3" id="KW-1185">Reference proteome</keyword>
<protein>
    <submittedName>
        <fullName evidence="2">Uncharacterized protein</fullName>
    </submittedName>
</protein>
<comment type="caution">
    <text evidence="2">The sequence shown here is derived from an EMBL/GenBank/DDBJ whole genome shotgun (WGS) entry which is preliminary data.</text>
</comment>
<sequence length="417" mass="43267">MNGAPRSQGRTAVTGAVMSLSPDTAWHAVPAAVVESPHLLTGVAVAASGEIWVVGNVGQQPLAARWDGSAWTLPPGPPEDPALVGAGLQGVTLFPGDARPAPDASRPGAGTPSADTTSPAGPPPGLRVIPSPADGRDDRFNGGAERTRRPALRVVPGTEPAGPRAVAVGGGYDRVAGTEVPIIRHWDGRAWTAWGSWGGPGLDSGYVLTDVTAVGADEAWAVGHGFPWGTPAGPVALRWADGDWRPAPLPKIAKGKLLAVAAHGPDEVWAVGADDRSGLILRYDGAEWRRAASPATRFPLTDVAVCPSGEAWAVGRDHVLRWDGRRWRRVKAPVAAANTVTALSPEEVWVAGGRGELARFDGRRWETMAAPQPFGTAAVWLASAASGPGAWLVGTRQVTRAGAPDDARTIPVQTRES</sequence>
<dbReference type="SUPFAM" id="SSF50974">
    <property type="entry name" value="Nitrous oxide reductase, N-terminal domain"/>
    <property type="match status" value="1"/>
</dbReference>
<dbReference type="AlphaFoldDB" id="A0A7W3LM39"/>